<protein>
    <submittedName>
        <fullName evidence="1">Uncharacterized protein</fullName>
    </submittedName>
</protein>
<feature type="non-terminal residue" evidence="1">
    <location>
        <position position="59"/>
    </location>
</feature>
<sequence>KMWMECYRYNKVRGINTNNYIEAYHKKIKYLYLMTRVNRRIDYLIHELALKILLDYRRE</sequence>
<dbReference type="OrthoDB" id="2430203at2759"/>
<dbReference type="EMBL" id="QKWP01000246">
    <property type="protein sequence ID" value="RIB23741.1"/>
    <property type="molecule type" value="Genomic_DNA"/>
</dbReference>
<name>A0A397VPP5_9GLOM</name>
<accession>A0A397VPP5</accession>
<dbReference type="AlphaFoldDB" id="A0A397VPP5"/>
<evidence type="ECO:0000313" key="1">
    <source>
        <dbReference type="EMBL" id="RIB23741.1"/>
    </source>
</evidence>
<gene>
    <name evidence="1" type="ORF">C2G38_1943407</name>
</gene>
<evidence type="ECO:0000313" key="2">
    <source>
        <dbReference type="Proteomes" id="UP000266673"/>
    </source>
</evidence>
<reference evidence="1 2" key="1">
    <citation type="submission" date="2018-06" db="EMBL/GenBank/DDBJ databases">
        <title>Comparative genomics reveals the genomic features of Rhizophagus irregularis, R. cerebriforme, R. diaphanum and Gigaspora rosea, and their symbiotic lifestyle signature.</title>
        <authorList>
            <person name="Morin E."/>
            <person name="San Clemente H."/>
            <person name="Chen E.C.H."/>
            <person name="De La Providencia I."/>
            <person name="Hainaut M."/>
            <person name="Kuo A."/>
            <person name="Kohler A."/>
            <person name="Murat C."/>
            <person name="Tang N."/>
            <person name="Roy S."/>
            <person name="Loubradou J."/>
            <person name="Henrissat B."/>
            <person name="Grigoriev I.V."/>
            <person name="Corradi N."/>
            <person name="Roux C."/>
            <person name="Martin F.M."/>
        </authorList>
    </citation>
    <scope>NUCLEOTIDE SEQUENCE [LARGE SCALE GENOMIC DNA]</scope>
    <source>
        <strain evidence="1 2">DAOM 194757</strain>
    </source>
</reference>
<dbReference type="Proteomes" id="UP000266673">
    <property type="component" value="Unassembled WGS sequence"/>
</dbReference>
<keyword evidence="2" id="KW-1185">Reference proteome</keyword>
<organism evidence="1 2">
    <name type="scientific">Gigaspora rosea</name>
    <dbReference type="NCBI Taxonomy" id="44941"/>
    <lineage>
        <taxon>Eukaryota</taxon>
        <taxon>Fungi</taxon>
        <taxon>Fungi incertae sedis</taxon>
        <taxon>Mucoromycota</taxon>
        <taxon>Glomeromycotina</taxon>
        <taxon>Glomeromycetes</taxon>
        <taxon>Diversisporales</taxon>
        <taxon>Gigasporaceae</taxon>
        <taxon>Gigaspora</taxon>
    </lineage>
</organism>
<feature type="non-terminal residue" evidence="1">
    <location>
        <position position="1"/>
    </location>
</feature>
<comment type="caution">
    <text evidence="1">The sequence shown here is derived from an EMBL/GenBank/DDBJ whole genome shotgun (WGS) entry which is preliminary data.</text>
</comment>
<proteinExistence type="predicted"/>